<dbReference type="InterPro" id="IPR003675">
    <property type="entry name" value="Rce1/LyrA-like_dom"/>
</dbReference>
<keyword evidence="1" id="KW-0472">Membrane</keyword>
<comment type="caution">
    <text evidence="3">The sequence shown here is derived from an EMBL/GenBank/DDBJ whole genome shotgun (WGS) entry which is preliminary data.</text>
</comment>
<proteinExistence type="predicted"/>
<keyword evidence="3" id="KW-0482">Metalloprotease</keyword>
<accession>A0A7C3KGD8</accession>
<organism evidence="3">
    <name type="scientific">Oscillatoriales cyanobacterium SpSt-418</name>
    <dbReference type="NCBI Taxonomy" id="2282169"/>
    <lineage>
        <taxon>Bacteria</taxon>
        <taxon>Bacillati</taxon>
        <taxon>Cyanobacteriota</taxon>
        <taxon>Cyanophyceae</taxon>
        <taxon>Oscillatoriophycideae</taxon>
        <taxon>Oscillatoriales</taxon>
    </lineage>
</organism>
<sequence length="251" mass="26873">MSVRLFTVLWLVGLMGIISLWWMELPIPPDHALQVPLWALKLLSLIQPTLLLTIAVWLGVALAHRVGLSAPVAEAIARGISLKLAMQPQVVPGMVGGLVGGVLLLAIQLGARFVLPPDFVAKAEALAGNTSFATRILYGGVTEELLLRWGVMTLLVWLGWRIFAKGHGKPTPSYFVAAIALSSLLFGLGHLPLAFSLGTSVTASVIVYVVIANAVFGFIAGYLYWHKGLESAMLAHMLVHVVLVTAGLFAR</sequence>
<dbReference type="AlphaFoldDB" id="A0A7C3KGD8"/>
<feature type="transmembrane region" description="Helical" evidence="1">
    <location>
        <begin position="42"/>
        <end position="63"/>
    </location>
</feature>
<evidence type="ECO:0000259" key="2">
    <source>
        <dbReference type="Pfam" id="PF02517"/>
    </source>
</evidence>
<feature type="domain" description="CAAX prenyl protease 2/Lysostaphin resistance protein A-like" evidence="2">
    <location>
        <begin position="134"/>
        <end position="241"/>
    </location>
</feature>
<feature type="transmembrane region" description="Helical" evidence="1">
    <location>
        <begin position="145"/>
        <end position="163"/>
    </location>
</feature>
<feature type="transmembrane region" description="Helical" evidence="1">
    <location>
        <begin position="232"/>
        <end position="250"/>
    </location>
</feature>
<feature type="transmembrane region" description="Helical" evidence="1">
    <location>
        <begin position="5"/>
        <end position="22"/>
    </location>
</feature>
<keyword evidence="1" id="KW-1133">Transmembrane helix</keyword>
<feature type="transmembrane region" description="Helical" evidence="1">
    <location>
        <begin position="175"/>
        <end position="195"/>
    </location>
</feature>
<dbReference type="GO" id="GO:0008237">
    <property type="term" value="F:metallopeptidase activity"/>
    <property type="evidence" value="ECO:0007669"/>
    <property type="project" value="UniProtKB-KW"/>
</dbReference>
<name>A0A7C3KGD8_9CYAN</name>
<feature type="transmembrane region" description="Helical" evidence="1">
    <location>
        <begin position="201"/>
        <end position="225"/>
    </location>
</feature>
<dbReference type="GO" id="GO:0080120">
    <property type="term" value="P:CAAX-box protein maturation"/>
    <property type="evidence" value="ECO:0007669"/>
    <property type="project" value="UniProtKB-ARBA"/>
</dbReference>
<dbReference type="GO" id="GO:0006508">
    <property type="term" value="P:proteolysis"/>
    <property type="evidence" value="ECO:0007669"/>
    <property type="project" value="UniProtKB-KW"/>
</dbReference>
<dbReference type="Pfam" id="PF02517">
    <property type="entry name" value="Rce1-like"/>
    <property type="match status" value="1"/>
</dbReference>
<feature type="transmembrane region" description="Helical" evidence="1">
    <location>
        <begin position="90"/>
        <end position="111"/>
    </location>
</feature>
<keyword evidence="1" id="KW-0812">Transmembrane</keyword>
<dbReference type="EMBL" id="DSRU01000321">
    <property type="protein sequence ID" value="HFN00385.1"/>
    <property type="molecule type" value="Genomic_DNA"/>
</dbReference>
<keyword evidence="3" id="KW-0645">Protease</keyword>
<reference evidence="3" key="1">
    <citation type="journal article" date="2020" name="mSystems">
        <title>Genome- and Community-Level Interaction Insights into Carbon Utilization and Element Cycling Functions of Hydrothermarchaeota in Hydrothermal Sediment.</title>
        <authorList>
            <person name="Zhou Z."/>
            <person name="Liu Y."/>
            <person name="Xu W."/>
            <person name="Pan J."/>
            <person name="Luo Z.H."/>
            <person name="Li M."/>
        </authorList>
    </citation>
    <scope>NUCLEOTIDE SEQUENCE [LARGE SCALE GENOMIC DNA]</scope>
    <source>
        <strain evidence="3">SpSt-418</strain>
    </source>
</reference>
<evidence type="ECO:0000313" key="3">
    <source>
        <dbReference type="EMBL" id="HFN00385.1"/>
    </source>
</evidence>
<gene>
    <name evidence="3" type="ORF">ENR64_22090</name>
</gene>
<keyword evidence="3" id="KW-0378">Hydrolase</keyword>
<evidence type="ECO:0000256" key="1">
    <source>
        <dbReference type="SAM" id="Phobius"/>
    </source>
</evidence>
<protein>
    <submittedName>
        <fullName evidence="3">CPBP family intramembrane metalloprotease</fullName>
    </submittedName>
</protein>
<dbReference type="GO" id="GO:0004175">
    <property type="term" value="F:endopeptidase activity"/>
    <property type="evidence" value="ECO:0007669"/>
    <property type="project" value="UniProtKB-ARBA"/>
</dbReference>